<accession>A0AA37WK97</accession>
<keyword evidence="2" id="KW-1185">Reference proteome</keyword>
<sequence length="74" mass="8717">MEISDNWMPLILQSVSDSIKYKEMLLQSETLRDIEDHEENLIFLSELLGYLKDEYSKNQHKFTLTPEEILGKNA</sequence>
<protein>
    <submittedName>
        <fullName evidence="1">Uncharacterized protein</fullName>
    </submittedName>
</protein>
<organism evidence="1 2">
    <name type="scientific">Marinibactrum halimedae</name>
    <dbReference type="NCBI Taxonomy" id="1444977"/>
    <lineage>
        <taxon>Bacteria</taxon>
        <taxon>Pseudomonadati</taxon>
        <taxon>Pseudomonadota</taxon>
        <taxon>Gammaproteobacteria</taxon>
        <taxon>Cellvibrionales</taxon>
        <taxon>Cellvibrionaceae</taxon>
        <taxon>Marinibactrum</taxon>
    </lineage>
</organism>
<proteinExistence type="predicted"/>
<comment type="caution">
    <text evidence="1">The sequence shown here is derived from an EMBL/GenBank/DDBJ whole genome shotgun (WGS) entry which is preliminary data.</text>
</comment>
<gene>
    <name evidence="1" type="ORF">GCM10007877_00150</name>
</gene>
<dbReference type="AlphaFoldDB" id="A0AA37WK97"/>
<dbReference type="EMBL" id="BSPD01000001">
    <property type="protein sequence ID" value="GLS24304.1"/>
    <property type="molecule type" value="Genomic_DNA"/>
</dbReference>
<evidence type="ECO:0000313" key="2">
    <source>
        <dbReference type="Proteomes" id="UP001156870"/>
    </source>
</evidence>
<evidence type="ECO:0000313" key="1">
    <source>
        <dbReference type="EMBL" id="GLS24304.1"/>
    </source>
</evidence>
<dbReference type="Proteomes" id="UP001156870">
    <property type="component" value="Unassembled WGS sequence"/>
</dbReference>
<dbReference type="RefSeq" id="WP_232595244.1">
    <property type="nucleotide sequence ID" value="NZ_BSPD01000001.1"/>
</dbReference>
<reference evidence="1 2" key="1">
    <citation type="journal article" date="2014" name="Int. J. Syst. Evol. Microbiol.">
        <title>Complete genome sequence of Corynebacterium casei LMG S-19264T (=DSM 44701T), isolated from a smear-ripened cheese.</title>
        <authorList>
            <consortium name="US DOE Joint Genome Institute (JGI-PGF)"/>
            <person name="Walter F."/>
            <person name="Albersmeier A."/>
            <person name="Kalinowski J."/>
            <person name="Ruckert C."/>
        </authorList>
    </citation>
    <scope>NUCLEOTIDE SEQUENCE [LARGE SCALE GENOMIC DNA]</scope>
    <source>
        <strain evidence="1 2">NBRC 110095</strain>
    </source>
</reference>
<name>A0AA37WK97_9GAMM</name>